<dbReference type="OrthoDB" id="625456at2"/>
<reference evidence="2 3" key="1">
    <citation type="submission" date="2006-03" db="EMBL/GenBank/DDBJ databases">
        <authorList>
            <person name="Pinhassi J."/>
            <person name="Pedros-Alio C."/>
            <person name="Ferriera S."/>
            <person name="Johnson J."/>
            <person name="Kravitz S."/>
            <person name="Halpern A."/>
            <person name="Remington K."/>
            <person name="Beeson K."/>
            <person name="Tran B."/>
            <person name="Rogers Y.-H."/>
            <person name="Friedman R."/>
            <person name="Venter J.C."/>
        </authorList>
    </citation>
    <scope>NUCLEOTIDE SEQUENCE [LARGE SCALE GENOMIC DNA]</scope>
    <source>
        <strain evidence="2 3">RED65</strain>
    </source>
</reference>
<name>Q1N398_9GAMM</name>
<dbReference type="RefSeq" id="WP_007018482.1">
    <property type="nucleotide sequence ID" value="NZ_CH724117.1"/>
</dbReference>
<dbReference type="STRING" id="207949.RED65_13452"/>
<sequence length="375" mass="41378">MKKQSQFMALVLGSAMASSEVLAEDYVNLTGSFRMNYTVQDWNDAQKNRGGDFGFNQINLGVEAKHKEVRISSSYRWYDNGNPSMIHHLYFATDIDENSEVQVGLTKVPFGIQPYEGHSDWGNNFLFMGFNDDYDSGIKYITQQDKLNVQVAYFAAGDSRNASDAERFSADLVTTKENPTATEANEEAHQANLHMAYDLGGLEVGGSLQLSGLYNNVTEKMGHAYAVAAFVNGDLGPIQVQAQAARYEFNPRNGGADDKTVQYGTFGATYDVAAKANMYVLNLAYPLPLQGGIVDSVLLFNDFSMLEKDASGFENSYVNTFGLQVATGNLYTNFDITSGRNALFIGDGEYSTALAQGDDQGDWNTFFNIQMGYYF</sequence>
<keyword evidence="3" id="KW-1185">Reference proteome</keyword>
<dbReference type="Proteomes" id="UP000004263">
    <property type="component" value="Unassembled WGS sequence"/>
</dbReference>
<feature type="signal peptide" evidence="1">
    <location>
        <begin position="1"/>
        <end position="23"/>
    </location>
</feature>
<evidence type="ECO:0008006" key="4">
    <source>
        <dbReference type="Google" id="ProtNLM"/>
    </source>
</evidence>
<proteinExistence type="predicted"/>
<evidence type="ECO:0000256" key="1">
    <source>
        <dbReference type="SAM" id="SignalP"/>
    </source>
</evidence>
<organism evidence="2 3">
    <name type="scientific">Bermanella marisrubri</name>
    <dbReference type="NCBI Taxonomy" id="207949"/>
    <lineage>
        <taxon>Bacteria</taxon>
        <taxon>Pseudomonadati</taxon>
        <taxon>Pseudomonadota</taxon>
        <taxon>Gammaproteobacteria</taxon>
        <taxon>Oceanospirillales</taxon>
        <taxon>Oceanospirillaceae</taxon>
        <taxon>Bermanella</taxon>
    </lineage>
</organism>
<gene>
    <name evidence="2" type="ORF">RED65_13452</name>
</gene>
<dbReference type="SUPFAM" id="SSF56935">
    <property type="entry name" value="Porins"/>
    <property type="match status" value="1"/>
</dbReference>
<evidence type="ECO:0000313" key="3">
    <source>
        <dbReference type="Proteomes" id="UP000004263"/>
    </source>
</evidence>
<dbReference type="AlphaFoldDB" id="Q1N398"/>
<evidence type="ECO:0000313" key="2">
    <source>
        <dbReference type="EMBL" id="EAT12693.1"/>
    </source>
</evidence>
<keyword evidence="1" id="KW-0732">Signal</keyword>
<comment type="caution">
    <text evidence="2">The sequence shown here is derived from an EMBL/GenBank/DDBJ whole genome shotgun (WGS) entry which is preliminary data.</text>
</comment>
<protein>
    <recommendedName>
        <fullName evidence="4">Phosphate-selective porin O and P</fullName>
    </recommendedName>
</protein>
<feature type="chain" id="PRO_5004194524" description="Phosphate-selective porin O and P" evidence="1">
    <location>
        <begin position="24"/>
        <end position="375"/>
    </location>
</feature>
<accession>Q1N398</accession>
<dbReference type="EMBL" id="AAQH01000005">
    <property type="protein sequence ID" value="EAT12693.1"/>
    <property type="molecule type" value="Genomic_DNA"/>
</dbReference>
<dbReference type="HOGENOM" id="CLU_043009_1_1_6"/>